<evidence type="ECO:0000313" key="1">
    <source>
        <dbReference type="EMBL" id="PTW61374.1"/>
    </source>
</evidence>
<dbReference type="EMBL" id="QAYG01000002">
    <property type="protein sequence ID" value="PTW61374.1"/>
    <property type="molecule type" value="Genomic_DNA"/>
</dbReference>
<reference evidence="1 2" key="1">
    <citation type="submission" date="2018-04" db="EMBL/GenBank/DDBJ databases">
        <title>Genomic Encyclopedia of Archaeal and Bacterial Type Strains, Phase II (KMG-II): from individual species to whole genera.</title>
        <authorList>
            <person name="Goeker M."/>
        </authorList>
    </citation>
    <scope>NUCLEOTIDE SEQUENCE [LARGE SCALE GENOMIC DNA]</scope>
    <source>
        <strain evidence="1 2">DSM 23382</strain>
    </source>
</reference>
<accession>A0A2T5VCB2</accession>
<organism evidence="1 2">
    <name type="scientific">Breoghania corrubedonensis</name>
    <dbReference type="NCBI Taxonomy" id="665038"/>
    <lineage>
        <taxon>Bacteria</taxon>
        <taxon>Pseudomonadati</taxon>
        <taxon>Pseudomonadota</taxon>
        <taxon>Alphaproteobacteria</taxon>
        <taxon>Hyphomicrobiales</taxon>
        <taxon>Stappiaceae</taxon>
        <taxon>Breoghania</taxon>
    </lineage>
</organism>
<dbReference type="Proteomes" id="UP000244081">
    <property type="component" value="Unassembled WGS sequence"/>
</dbReference>
<dbReference type="OrthoDB" id="9801665at2"/>
<sequence>MPVRSRSCIQMKLARYPQLSSRVGFAHAYRPLQDKELTFVLTRRWRQLGLNLDDADFTDTQAVATIVRITDGNFRLVHRLFVQIERILRINGLKTITDDVVEAARSVLVIGAT</sequence>
<evidence type="ECO:0000313" key="2">
    <source>
        <dbReference type="Proteomes" id="UP000244081"/>
    </source>
</evidence>
<keyword evidence="2" id="KW-1185">Reference proteome</keyword>
<gene>
    <name evidence="1" type="ORF">C8N35_10283</name>
</gene>
<comment type="caution">
    <text evidence="1">The sequence shown here is derived from an EMBL/GenBank/DDBJ whole genome shotgun (WGS) entry which is preliminary data.</text>
</comment>
<name>A0A2T5VCB2_9HYPH</name>
<proteinExistence type="predicted"/>
<dbReference type="AlphaFoldDB" id="A0A2T5VCB2"/>
<protein>
    <submittedName>
        <fullName evidence="1">Uncharacterized protein</fullName>
    </submittedName>
</protein>